<dbReference type="GO" id="GO:0016272">
    <property type="term" value="C:prefoldin complex"/>
    <property type="evidence" value="ECO:0007669"/>
    <property type="project" value="UniProtKB-UniRule"/>
</dbReference>
<dbReference type="Gene3D" id="1.10.287.370">
    <property type="match status" value="1"/>
</dbReference>
<keyword evidence="5" id="KW-1185">Reference proteome</keyword>
<dbReference type="InterPro" id="IPR016655">
    <property type="entry name" value="PFD3"/>
</dbReference>
<dbReference type="CDD" id="cd23156">
    <property type="entry name" value="Prefoldin_3"/>
    <property type="match status" value="1"/>
</dbReference>
<dbReference type="GeneID" id="7841364"/>
<organism evidence="4 5">
    <name type="scientific">Tetrahymena thermophila (strain SB210)</name>
    <dbReference type="NCBI Taxonomy" id="312017"/>
    <lineage>
        <taxon>Eukaryota</taxon>
        <taxon>Sar</taxon>
        <taxon>Alveolata</taxon>
        <taxon>Ciliophora</taxon>
        <taxon>Intramacronucleata</taxon>
        <taxon>Oligohymenophorea</taxon>
        <taxon>Hymenostomatida</taxon>
        <taxon>Tetrahymenina</taxon>
        <taxon>Tetrahymenidae</taxon>
        <taxon>Tetrahymena</taxon>
    </lineage>
</organism>
<dbReference type="KEGG" id="tet:TTHERM_00922940"/>
<dbReference type="eggNOG" id="KOG3313">
    <property type="taxonomic scope" value="Eukaryota"/>
</dbReference>
<keyword evidence="2 3" id="KW-0143">Chaperone</keyword>
<sequence>MADYPQLTTTDNSQNPRKIPQAIFIENVEQLCSKYQVEKVMEALQETYNKFKMMEMQILKQKESMQQKIPEIEKALEIVSTLEKREDDMTVDFLLTDTIWTKAEVKKEVQKVALWLGANVMVEFSYQEAKELLKKNLENATGNYNTFDEDWNFLKDQITTCEVNIARIYNFNVKKQQETASKKKV</sequence>
<dbReference type="GO" id="GO:0006457">
    <property type="term" value="P:protein folding"/>
    <property type="evidence" value="ECO:0007669"/>
    <property type="project" value="UniProtKB-UniRule"/>
</dbReference>
<name>Q23WQ1_TETTS</name>
<accession>Q23WQ1</accession>
<dbReference type="HOGENOM" id="CLU_720585_0_0_1"/>
<evidence type="ECO:0000313" key="5">
    <source>
        <dbReference type="Proteomes" id="UP000009168"/>
    </source>
</evidence>
<dbReference type="PANTHER" id="PTHR12409:SF0">
    <property type="entry name" value="PREFOLDIN SUBUNIT 3"/>
    <property type="match status" value="1"/>
</dbReference>
<comment type="subunit">
    <text evidence="3">Heterohexamer of two PFD-alpha type and four PFD-beta type subunits.</text>
</comment>
<reference evidence="5" key="1">
    <citation type="journal article" date="2006" name="PLoS Biol.">
        <title>Macronuclear genome sequence of the ciliate Tetrahymena thermophila, a model eukaryote.</title>
        <authorList>
            <person name="Eisen J.A."/>
            <person name="Coyne R.S."/>
            <person name="Wu M."/>
            <person name="Wu D."/>
            <person name="Thiagarajan M."/>
            <person name="Wortman J.R."/>
            <person name="Badger J.H."/>
            <person name="Ren Q."/>
            <person name="Amedeo P."/>
            <person name="Jones K.M."/>
            <person name="Tallon L.J."/>
            <person name="Delcher A.L."/>
            <person name="Salzberg S.L."/>
            <person name="Silva J.C."/>
            <person name="Haas B.J."/>
            <person name="Majoros W.H."/>
            <person name="Farzad M."/>
            <person name="Carlton J.M."/>
            <person name="Smith R.K. Jr."/>
            <person name="Garg J."/>
            <person name="Pearlman R.E."/>
            <person name="Karrer K.M."/>
            <person name="Sun L."/>
            <person name="Manning G."/>
            <person name="Elde N.C."/>
            <person name="Turkewitz A.P."/>
            <person name="Asai D.J."/>
            <person name="Wilkes D.E."/>
            <person name="Wang Y."/>
            <person name="Cai H."/>
            <person name="Collins K."/>
            <person name="Stewart B.A."/>
            <person name="Lee S.R."/>
            <person name="Wilamowska K."/>
            <person name="Weinberg Z."/>
            <person name="Ruzzo W.L."/>
            <person name="Wloga D."/>
            <person name="Gaertig J."/>
            <person name="Frankel J."/>
            <person name="Tsao C.-C."/>
            <person name="Gorovsky M.A."/>
            <person name="Keeling P.J."/>
            <person name="Waller R.F."/>
            <person name="Patron N.J."/>
            <person name="Cherry J.M."/>
            <person name="Stover N.A."/>
            <person name="Krieger C.J."/>
            <person name="del Toro C."/>
            <person name="Ryder H.F."/>
            <person name="Williamson S.C."/>
            <person name="Barbeau R.A."/>
            <person name="Hamilton E.P."/>
            <person name="Orias E."/>
        </authorList>
    </citation>
    <scope>NUCLEOTIDE SEQUENCE [LARGE SCALE GENOMIC DNA]</scope>
    <source>
        <strain evidence="5">SB210</strain>
    </source>
</reference>
<evidence type="ECO:0000313" key="4">
    <source>
        <dbReference type="EMBL" id="EAS00929.3"/>
    </source>
</evidence>
<dbReference type="Proteomes" id="UP000009168">
    <property type="component" value="Unassembled WGS sequence"/>
</dbReference>
<proteinExistence type="inferred from homology"/>
<dbReference type="STRING" id="312017.Q23WQ1"/>
<dbReference type="FunFam" id="1.10.287.370:FF:000001">
    <property type="entry name" value="Prefoldin subunit 3"/>
    <property type="match status" value="1"/>
</dbReference>
<dbReference type="FunCoup" id="Q23WQ1">
    <property type="interactions" value="450"/>
</dbReference>
<dbReference type="InterPro" id="IPR004127">
    <property type="entry name" value="Prefoldin_subunit_alpha"/>
</dbReference>
<dbReference type="PANTHER" id="PTHR12409">
    <property type="entry name" value="PREFOLDIN SUBUNIT 3"/>
    <property type="match status" value="1"/>
</dbReference>
<dbReference type="Pfam" id="PF02996">
    <property type="entry name" value="Prefoldin"/>
    <property type="match status" value="1"/>
</dbReference>
<gene>
    <name evidence="4" type="ORF">TTHERM_00922940</name>
</gene>
<dbReference type="InParanoid" id="Q23WQ1"/>
<evidence type="ECO:0000256" key="2">
    <source>
        <dbReference type="ARBA" id="ARBA00023186"/>
    </source>
</evidence>
<dbReference type="GO" id="GO:0007021">
    <property type="term" value="P:tubulin complex assembly"/>
    <property type="evidence" value="ECO:0007669"/>
    <property type="project" value="TreeGrafter"/>
</dbReference>
<dbReference type="GO" id="GO:0005737">
    <property type="term" value="C:cytoplasm"/>
    <property type="evidence" value="ECO:0007669"/>
    <property type="project" value="UniProtKB-ARBA"/>
</dbReference>
<dbReference type="PIRSF" id="PIRSF016396">
    <property type="entry name" value="Prefoldin_subunit_3"/>
    <property type="match status" value="1"/>
</dbReference>
<dbReference type="EMBL" id="GG662607">
    <property type="protein sequence ID" value="EAS00929.3"/>
    <property type="molecule type" value="Genomic_DNA"/>
</dbReference>
<dbReference type="AlphaFoldDB" id="Q23WQ1"/>
<evidence type="ECO:0000256" key="1">
    <source>
        <dbReference type="ARBA" id="ARBA00010048"/>
    </source>
</evidence>
<dbReference type="InterPro" id="IPR009053">
    <property type="entry name" value="Prefoldin"/>
</dbReference>
<dbReference type="SUPFAM" id="SSF46579">
    <property type="entry name" value="Prefoldin"/>
    <property type="match status" value="1"/>
</dbReference>
<evidence type="ECO:0000256" key="3">
    <source>
        <dbReference type="PIRNR" id="PIRNR016396"/>
    </source>
</evidence>
<dbReference type="GO" id="GO:0007017">
    <property type="term" value="P:microtubule-based process"/>
    <property type="evidence" value="ECO:0007669"/>
    <property type="project" value="TreeGrafter"/>
</dbReference>
<dbReference type="RefSeq" id="XP_001021174.3">
    <property type="nucleotide sequence ID" value="XM_001021174.3"/>
</dbReference>
<dbReference type="GO" id="GO:0015631">
    <property type="term" value="F:tubulin binding"/>
    <property type="evidence" value="ECO:0007669"/>
    <property type="project" value="TreeGrafter"/>
</dbReference>
<protein>
    <recommendedName>
        <fullName evidence="3">Prefoldin subunit 3</fullName>
    </recommendedName>
</protein>
<dbReference type="OrthoDB" id="6375174at2759"/>
<comment type="similarity">
    <text evidence="1 3">Belongs to the prefoldin subunit alpha family.</text>
</comment>
<comment type="function">
    <text evidence="3">Binds specifically to cytosolic chaperonin (c-CPN) and transfers target proteins to it. Binds to nascent polypeptide chain and promotes folding in an environment in which there are many competing pathways for nonnative proteins.</text>
</comment>